<proteinExistence type="predicted"/>
<dbReference type="Proteomes" id="UP000191055">
    <property type="component" value="Unassembled WGS sequence"/>
</dbReference>
<organism evidence="1 2">
    <name type="scientific">Alkalitalea saponilacus</name>
    <dbReference type="NCBI Taxonomy" id="889453"/>
    <lineage>
        <taxon>Bacteria</taxon>
        <taxon>Pseudomonadati</taxon>
        <taxon>Bacteroidota</taxon>
        <taxon>Bacteroidia</taxon>
        <taxon>Marinilabiliales</taxon>
        <taxon>Marinilabiliaceae</taxon>
        <taxon>Alkalitalea</taxon>
    </lineage>
</organism>
<reference evidence="1 2" key="1">
    <citation type="submission" date="2017-02" db="EMBL/GenBank/DDBJ databases">
        <authorList>
            <person name="Peterson S.W."/>
        </authorList>
    </citation>
    <scope>NUCLEOTIDE SEQUENCE [LARGE SCALE GENOMIC DNA]</scope>
    <source>
        <strain evidence="1 2">DSM 24412</strain>
    </source>
</reference>
<evidence type="ECO:0008006" key="3">
    <source>
        <dbReference type="Google" id="ProtNLM"/>
    </source>
</evidence>
<accession>A0A1T5FW87</accession>
<dbReference type="RefSeq" id="WP_157666499.1">
    <property type="nucleotide sequence ID" value="NZ_CP021904.1"/>
</dbReference>
<gene>
    <name evidence="1" type="ORF">SAMN03080601_01705</name>
</gene>
<dbReference type="OrthoDB" id="1115230at2"/>
<name>A0A1T5FW87_9BACT</name>
<dbReference type="STRING" id="889453.SAMN03080601_01705"/>
<protein>
    <recommendedName>
        <fullName evidence="3">DUF4837 domain-containing protein</fullName>
    </recommendedName>
</protein>
<dbReference type="AlphaFoldDB" id="A0A1T5FW87"/>
<dbReference type="EMBL" id="FUYV01000008">
    <property type="protein sequence ID" value="SKC00455.1"/>
    <property type="molecule type" value="Genomic_DNA"/>
</dbReference>
<dbReference type="InterPro" id="IPR032286">
    <property type="entry name" value="DUF4837"/>
</dbReference>
<evidence type="ECO:0000313" key="1">
    <source>
        <dbReference type="EMBL" id="SKC00455.1"/>
    </source>
</evidence>
<keyword evidence="2" id="KW-1185">Reference proteome</keyword>
<evidence type="ECO:0000313" key="2">
    <source>
        <dbReference type="Proteomes" id="UP000191055"/>
    </source>
</evidence>
<sequence length="339" mass="39320">MKILHLFIIAALAIIYSGCKDGSFHKPNITGSMGEVLVVMDDRWRNSEPGEQLQYILRQPIEGLPQVESIFTLSMTPHRAFSDNMRTFRNLLITNIGPDVDTEGVRFFSETTWARGQYMVHVNARTPEKFLEILDENELRILGFFLRAERQRSISYFRNYPNADLTEEVRRKWDIDIIIPNTFRKNNSQDDFSWMSHETNISSQGLFIWSFDYKDESSLSRELILNKRDSLLRANVPGHHQGSFMSTEHDIPITYKRFTLNDHQAVELRGLWKVVGDLMGGPFVLYAHHDVANNRVVVTDGYVFLPNEPKKRNLVWQLEAISYTVKFPANITQNTETES</sequence>
<dbReference type="Pfam" id="PF16125">
    <property type="entry name" value="DUF4837"/>
    <property type="match status" value="1"/>
</dbReference>